<dbReference type="PANTHER" id="PTHR14191:SF4">
    <property type="entry name" value="NA(+)_H(+) EXCHANGE REGULATORY COFACTOR NHE-RF2"/>
    <property type="match status" value="1"/>
</dbReference>
<evidence type="ECO:0000256" key="5">
    <source>
        <dbReference type="SAM" id="MobiDB-lite"/>
    </source>
</evidence>
<feature type="domain" description="PDZ" evidence="6">
    <location>
        <begin position="172"/>
        <end position="252"/>
    </location>
</feature>
<dbReference type="InterPro" id="IPR017300">
    <property type="entry name" value="NHERF-1/NHERF-2"/>
</dbReference>
<feature type="region of interest" description="Disordered" evidence="5">
    <location>
        <begin position="259"/>
        <end position="351"/>
    </location>
</feature>
<organism evidence="7 8">
    <name type="scientific">Ictalurus punctatus</name>
    <name type="common">Channel catfish</name>
    <name type="synonym">Silurus punctatus</name>
    <dbReference type="NCBI Taxonomy" id="7998"/>
    <lineage>
        <taxon>Eukaryota</taxon>
        <taxon>Metazoa</taxon>
        <taxon>Chordata</taxon>
        <taxon>Craniata</taxon>
        <taxon>Vertebrata</taxon>
        <taxon>Euteleostomi</taxon>
        <taxon>Actinopterygii</taxon>
        <taxon>Neopterygii</taxon>
        <taxon>Teleostei</taxon>
        <taxon>Ostariophysi</taxon>
        <taxon>Siluriformes</taxon>
        <taxon>Ictaluridae</taxon>
        <taxon>Ictalurus</taxon>
    </lineage>
</organism>
<dbReference type="SMART" id="SM00228">
    <property type="entry name" value="PDZ"/>
    <property type="match status" value="2"/>
</dbReference>
<keyword evidence="2" id="KW-0677">Repeat</keyword>
<evidence type="ECO:0000256" key="3">
    <source>
        <dbReference type="ARBA" id="ARBA00023136"/>
    </source>
</evidence>
<dbReference type="InterPro" id="IPR001478">
    <property type="entry name" value="PDZ"/>
</dbReference>
<evidence type="ECO:0000259" key="6">
    <source>
        <dbReference type="PROSITE" id="PS50106"/>
    </source>
</evidence>
<dbReference type="FunFam" id="2.30.42.10:FF:000068">
    <property type="entry name" value="Na(+)/H(+) exchange regulatory cofactor NHE-RF"/>
    <property type="match status" value="2"/>
</dbReference>
<reference evidence="8" key="2">
    <citation type="submission" date="2025-08" db="UniProtKB">
        <authorList>
            <consortium name="RefSeq"/>
        </authorList>
    </citation>
    <scope>IDENTIFICATION</scope>
    <source>
        <tissue evidence="8">Blood</tissue>
    </source>
</reference>
<dbReference type="OrthoDB" id="10007415at2759"/>
<comment type="function">
    <text evidence="4">Scaffold protein that connects plasma membrane proteins with members of the ezrin/moesin/radixin family and thereby helps to link them to the actin cytoskeleton and to regulate their surface expression.</text>
</comment>
<dbReference type="Pfam" id="PF00595">
    <property type="entry name" value="PDZ"/>
    <property type="match status" value="2"/>
</dbReference>
<dbReference type="Pfam" id="PF09007">
    <property type="entry name" value="EBP50_C"/>
    <property type="match status" value="1"/>
</dbReference>
<gene>
    <name evidence="8" type="primary">LOC108278278</name>
</gene>
<evidence type="ECO:0000256" key="2">
    <source>
        <dbReference type="ARBA" id="ARBA00022737"/>
    </source>
</evidence>
<dbReference type="PIRSF" id="PIRSF037866">
    <property type="entry name" value="EBP50"/>
    <property type="match status" value="1"/>
</dbReference>
<evidence type="ECO:0000256" key="4">
    <source>
        <dbReference type="PIRNR" id="PIRNR037866"/>
    </source>
</evidence>
<dbReference type="SUPFAM" id="SSF50156">
    <property type="entry name" value="PDZ domain-like"/>
    <property type="match status" value="2"/>
</dbReference>
<feature type="region of interest" description="Disordered" evidence="5">
    <location>
        <begin position="189"/>
        <end position="211"/>
    </location>
</feature>
<keyword evidence="3 4" id="KW-0472">Membrane</keyword>
<dbReference type="GeneID" id="108278278"/>
<dbReference type="OMA" id="MDPFAEM"/>
<dbReference type="Gene3D" id="2.30.42.10">
    <property type="match status" value="2"/>
</dbReference>
<proteinExistence type="predicted"/>
<dbReference type="GO" id="GO:0043495">
    <property type="term" value="F:protein-membrane adaptor activity"/>
    <property type="evidence" value="ECO:0007669"/>
    <property type="project" value="TreeGrafter"/>
</dbReference>
<keyword evidence="7" id="KW-1185">Reference proteome</keyword>
<dbReference type="PANTHER" id="PTHR14191">
    <property type="entry name" value="PDZ DOMAIN CONTAINING PROTEIN"/>
    <property type="match status" value="1"/>
</dbReference>
<feature type="region of interest" description="Disordered" evidence="5">
    <location>
        <begin position="108"/>
        <end position="161"/>
    </location>
</feature>
<evidence type="ECO:0000256" key="1">
    <source>
        <dbReference type="ARBA" id="ARBA00004184"/>
    </source>
</evidence>
<dbReference type="InterPro" id="IPR015098">
    <property type="entry name" value="EBP50_C"/>
</dbReference>
<evidence type="ECO:0000313" key="8">
    <source>
        <dbReference type="RefSeq" id="XP_017347016.1"/>
    </source>
</evidence>
<dbReference type="GO" id="GO:0005102">
    <property type="term" value="F:signaling receptor binding"/>
    <property type="evidence" value="ECO:0007669"/>
    <property type="project" value="TreeGrafter"/>
</dbReference>
<reference evidence="7" key="1">
    <citation type="journal article" date="2016" name="Nat. Commun.">
        <title>The channel catfish genome sequence provides insights into the evolution of scale formation in teleosts.</title>
        <authorList>
            <person name="Liu Z."/>
            <person name="Liu S."/>
            <person name="Yao J."/>
            <person name="Bao L."/>
            <person name="Zhang J."/>
            <person name="Li Y."/>
            <person name="Jiang C."/>
            <person name="Sun L."/>
            <person name="Wang R."/>
            <person name="Zhang Y."/>
            <person name="Zhou T."/>
            <person name="Zeng Q."/>
            <person name="Fu Q."/>
            <person name="Gao S."/>
            <person name="Li N."/>
            <person name="Koren S."/>
            <person name="Jiang Y."/>
            <person name="Zimin A."/>
            <person name="Xu P."/>
            <person name="Phillippy A.M."/>
            <person name="Geng X."/>
            <person name="Song L."/>
            <person name="Sun F."/>
            <person name="Li C."/>
            <person name="Wang X."/>
            <person name="Chen A."/>
            <person name="Jin Y."/>
            <person name="Yuan Z."/>
            <person name="Yang Y."/>
            <person name="Tan S."/>
            <person name="Peatman E."/>
            <person name="Lu J."/>
            <person name="Qin Z."/>
            <person name="Dunham R."/>
            <person name="Li Z."/>
            <person name="Sonstegard T."/>
            <person name="Feng J."/>
            <person name="Danzmann R.G."/>
            <person name="Schroeder S."/>
            <person name="Scheffler B."/>
            <person name="Duke M.V."/>
            <person name="Ballard L."/>
            <person name="Kucuktas H."/>
            <person name="Kaltenboeck L."/>
            <person name="Liu H."/>
            <person name="Armbruster J."/>
            <person name="Xie Y."/>
            <person name="Kirby M.L."/>
            <person name="Tian Y."/>
            <person name="Flanagan M.E."/>
            <person name="Mu W."/>
            <person name="Waldbieser G.C."/>
        </authorList>
    </citation>
    <scope>NUCLEOTIDE SEQUENCE [LARGE SCALE GENOMIC DNA]</scope>
    <source>
        <strain evidence="7">SDA103</strain>
    </source>
</reference>
<comment type="subcellular location">
    <subcellularLocation>
        <location evidence="1 4">Endomembrane system</location>
        <topology evidence="1 4">Peripheral membrane protein</topology>
    </subcellularLocation>
</comment>
<dbReference type="CDD" id="cd06768">
    <property type="entry name" value="PDZ_NHERF-like"/>
    <property type="match status" value="2"/>
</dbReference>
<dbReference type="GO" id="GO:0072659">
    <property type="term" value="P:protein localization to plasma membrane"/>
    <property type="evidence" value="ECO:0007669"/>
    <property type="project" value="TreeGrafter"/>
</dbReference>
<feature type="compositionally biased region" description="Basic residues" evidence="5">
    <location>
        <begin position="337"/>
        <end position="346"/>
    </location>
</feature>
<name>A0A2D0SWW1_ICTPU</name>
<protein>
    <recommendedName>
        <fullName evidence="4">Na(+)/H(+) exchange regulatory cofactor NHE-RF</fullName>
    </recommendedName>
</protein>
<dbReference type="GO" id="GO:0016324">
    <property type="term" value="C:apical plasma membrane"/>
    <property type="evidence" value="ECO:0007669"/>
    <property type="project" value="TreeGrafter"/>
</dbReference>
<dbReference type="Proteomes" id="UP000221080">
    <property type="component" value="Chromosome 2"/>
</dbReference>
<feature type="domain" description="PDZ" evidence="6">
    <location>
        <begin position="9"/>
        <end position="89"/>
    </location>
</feature>
<feature type="compositionally biased region" description="Polar residues" evidence="5">
    <location>
        <begin position="275"/>
        <end position="294"/>
    </location>
</feature>
<dbReference type="InterPro" id="IPR051067">
    <property type="entry name" value="NHER"/>
</dbReference>
<dbReference type="InterPro" id="IPR036034">
    <property type="entry name" value="PDZ_sf"/>
</dbReference>
<dbReference type="AlphaFoldDB" id="A0A2D0SWW1"/>
<accession>A0A2D0SWW1</accession>
<dbReference type="STRING" id="7998.ENSIPUP00000013415"/>
<dbReference type="RefSeq" id="XP_017347016.1">
    <property type="nucleotide sequence ID" value="XM_017491527.2"/>
</dbReference>
<sequence>MASDLKPRLCCMTKGENGYGFHLHGEKGKTGQYIRKVEHPSPAEESGLRAGDRVVEVNGENVERETHQQVVQRIKAMEHETRLLVVDRETDEYLRSLRLTCTEDMAVRVSPSASSSSPPPTHSKRENNSVSKLPTSREIPKPSRRSPSRATKKEAPVMPSVPADVSELVPRLCHLVRAETGYGFNLHSEKSRPGQYIRSLDPSSPADRAGLRPQDRLIEVNGVNIEGMRHAEVVAFIKRGGDETHLLVVDPDTDEHFKKLGITPSSSHVKGFEGQTITNGSPNPRVNGHSTQSAHSDHSSQDTSTQNSEDGDSHSLDPFAEIGLRLSPTAAEAKEKAHAKRGKKRAPQMDWNKKYEIFSNF</sequence>
<dbReference type="PROSITE" id="PS50106">
    <property type="entry name" value="PDZ"/>
    <property type="match status" value="2"/>
</dbReference>
<dbReference type="GO" id="GO:0012505">
    <property type="term" value="C:endomembrane system"/>
    <property type="evidence" value="ECO:0007669"/>
    <property type="project" value="UniProtKB-SubCell"/>
</dbReference>
<dbReference type="KEGG" id="ipu:108278278"/>
<evidence type="ECO:0000313" key="7">
    <source>
        <dbReference type="Proteomes" id="UP000221080"/>
    </source>
</evidence>